<comment type="caution">
    <text evidence="1">The sequence shown here is derived from an EMBL/GenBank/DDBJ whole genome shotgun (WGS) entry which is preliminary data.</text>
</comment>
<name>A0AA39ZTR6_9PEZI</name>
<sequence length="80" mass="8760">MQPGSWALIRPASPTAIFLYIQVVHRAFPSAHVQAQSCHRAPRTNLYAAEISPGTRSCSLRNVCLTRFSASTRCPHRGPG</sequence>
<dbReference type="AlphaFoldDB" id="A0AA39ZTR6"/>
<dbReference type="RefSeq" id="XP_060290433.1">
    <property type="nucleotide sequence ID" value="XM_060435392.1"/>
</dbReference>
<dbReference type="EMBL" id="JAUIRO010000008">
    <property type="protein sequence ID" value="KAK0703574.1"/>
    <property type="molecule type" value="Genomic_DNA"/>
</dbReference>
<evidence type="ECO:0000313" key="1">
    <source>
        <dbReference type="EMBL" id="KAK0703574.1"/>
    </source>
</evidence>
<dbReference type="GeneID" id="85318662"/>
<accession>A0AA39ZTR6</accession>
<gene>
    <name evidence="1" type="ORF">B0T26DRAFT_505986</name>
</gene>
<protein>
    <submittedName>
        <fullName evidence="1">Uncharacterized protein</fullName>
    </submittedName>
</protein>
<reference evidence="1" key="1">
    <citation type="submission" date="2023-06" db="EMBL/GenBank/DDBJ databases">
        <title>Genome-scale phylogeny and comparative genomics of the fungal order Sordariales.</title>
        <authorList>
            <consortium name="Lawrence Berkeley National Laboratory"/>
            <person name="Hensen N."/>
            <person name="Bonometti L."/>
            <person name="Westerberg I."/>
            <person name="Brannstrom I.O."/>
            <person name="Guillou S."/>
            <person name="Cros-Aarteil S."/>
            <person name="Calhoun S."/>
            <person name="Haridas S."/>
            <person name="Kuo A."/>
            <person name="Mondo S."/>
            <person name="Pangilinan J."/>
            <person name="Riley R."/>
            <person name="LaButti K."/>
            <person name="Andreopoulos B."/>
            <person name="Lipzen A."/>
            <person name="Chen C."/>
            <person name="Yanf M."/>
            <person name="Daum C."/>
            <person name="Ng V."/>
            <person name="Clum A."/>
            <person name="Steindorff A."/>
            <person name="Ohm R."/>
            <person name="Martin F."/>
            <person name="Silar P."/>
            <person name="Natvig D."/>
            <person name="Lalanne C."/>
            <person name="Gautier V."/>
            <person name="Ament-velasquez S.L."/>
            <person name="Kruys A."/>
            <person name="Hutchinson M.I."/>
            <person name="Powell A.J."/>
            <person name="Barry K."/>
            <person name="Miller A.N."/>
            <person name="Grigoriev I.V."/>
            <person name="Debuchy R."/>
            <person name="Gladieux P."/>
            <person name="Thoren M.H."/>
            <person name="Johannesson H."/>
        </authorList>
    </citation>
    <scope>NUCLEOTIDE SEQUENCE</scope>
    <source>
        <strain evidence="1">SMH2392-1A</strain>
    </source>
</reference>
<keyword evidence="2" id="KW-1185">Reference proteome</keyword>
<proteinExistence type="predicted"/>
<evidence type="ECO:0000313" key="2">
    <source>
        <dbReference type="Proteomes" id="UP001172101"/>
    </source>
</evidence>
<organism evidence="1 2">
    <name type="scientific">Lasiosphaeria miniovina</name>
    <dbReference type="NCBI Taxonomy" id="1954250"/>
    <lineage>
        <taxon>Eukaryota</taxon>
        <taxon>Fungi</taxon>
        <taxon>Dikarya</taxon>
        <taxon>Ascomycota</taxon>
        <taxon>Pezizomycotina</taxon>
        <taxon>Sordariomycetes</taxon>
        <taxon>Sordariomycetidae</taxon>
        <taxon>Sordariales</taxon>
        <taxon>Lasiosphaeriaceae</taxon>
        <taxon>Lasiosphaeria</taxon>
    </lineage>
</organism>
<dbReference type="Proteomes" id="UP001172101">
    <property type="component" value="Unassembled WGS sequence"/>
</dbReference>